<dbReference type="Gene3D" id="1.25.40.10">
    <property type="entry name" value="Tetratricopeptide repeat domain"/>
    <property type="match status" value="3"/>
</dbReference>
<dbReference type="InterPro" id="IPR002625">
    <property type="entry name" value="Smr_dom"/>
</dbReference>
<evidence type="ECO:0000256" key="6">
    <source>
        <dbReference type="ARBA" id="ARBA00022989"/>
    </source>
</evidence>
<reference evidence="12" key="1">
    <citation type="submission" date="2022-10" db="EMBL/GenBank/DDBJ databases">
        <authorList>
            <person name="Chen Y."/>
            <person name="Dougan E. K."/>
            <person name="Chan C."/>
            <person name="Rhodes N."/>
            <person name="Thang M."/>
        </authorList>
    </citation>
    <scope>NUCLEOTIDE SEQUENCE</scope>
</reference>
<dbReference type="SMART" id="SM00463">
    <property type="entry name" value="SMR"/>
    <property type="match status" value="1"/>
</dbReference>
<dbReference type="PROSITE" id="PS51375">
    <property type="entry name" value="PPR"/>
    <property type="match status" value="3"/>
</dbReference>
<dbReference type="GO" id="GO:0005337">
    <property type="term" value="F:nucleoside transmembrane transporter activity"/>
    <property type="evidence" value="ECO:0007669"/>
    <property type="project" value="InterPro"/>
</dbReference>
<dbReference type="PROSITE" id="PS50828">
    <property type="entry name" value="SMR"/>
    <property type="match status" value="1"/>
</dbReference>
<feature type="compositionally biased region" description="Low complexity" evidence="9">
    <location>
        <begin position="458"/>
        <end position="467"/>
    </location>
</feature>
<reference evidence="13 14" key="2">
    <citation type="submission" date="2024-05" db="EMBL/GenBank/DDBJ databases">
        <authorList>
            <person name="Chen Y."/>
            <person name="Shah S."/>
            <person name="Dougan E. K."/>
            <person name="Thang M."/>
            <person name="Chan C."/>
        </authorList>
    </citation>
    <scope>NUCLEOTIDE SEQUENCE [LARGE SCALE GENOMIC DNA]</scope>
</reference>
<feature type="domain" description="Smr" evidence="11">
    <location>
        <begin position="1105"/>
        <end position="1189"/>
    </location>
</feature>
<evidence type="ECO:0000256" key="7">
    <source>
        <dbReference type="ARBA" id="ARBA00023136"/>
    </source>
</evidence>
<keyword evidence="4 10" id="KW-0812">Transmembrane</keyword>
<comment type="caution">
    <text evidence="12">The sequence shown here is derived from an EMBL/GenBank/DDBJ whole genome shotgun (WGS) entry which is preliminary data.</text>
</comment>
<sequence length="1203" mass="129774">MSLGICTLLPYNCLLNAQPYFEQHAFNGLDFPFTSMMTYSLCLCSAQIYMTCKGDGFTVNQRMGTAFITEVVVCISFFCLTFASKSHGHQLYVPVLVTIAVLAVSNAVLQTGVFGVAGSINQGMSSAGMLGLGISGLVSFFVSLLVQGIQHAMNPATSDSAAAGMTVALVMWGICILQTLLSCWVYFVYLRLRLPETASAIAMLEEQRTRTPSEGSGNLAFDTGDGAWGQLCKRLSPILLEIWPQAMNVCGVFCVTMAIFPGVLVHWLPLAASSFRNSKQLYGNILIGCFQVGDVLGRTMTGPLAKRIGPSRFAFIPLFMLGQRSPESCSLWGSDVGRMLLCLLLAISNGLSASLAMMFGPECCSVLEKREVAGMAMSAIMAFSQARSWPLPLRSEYPPDGLGAAGRSAARSGDGEYAASRQATEGQIDSDAGAMNTATRPRAVPTAPSTFLGRPVASGSSSSRWKPRWPSSCAPAALVVLASWAFSCFHQPGVIDDDDMRLRSLFDLIWSAVGHGIWKALVRCTVRAQVEDANIGDPYMLPCARFAVCGPGDGTAGTAGTAGTVPVWWVPTVSVAQLKVAAQGGRDSIGTVLKPGDVSNVSDAMNLVASIRDGSFAREKAIEELENLHLTASSLPELTAAAKRTGDLGLWQQVLKVLEDAQHLQLAPDIILYGAVMNGCEKSHQWQVALAVFEQAQLEGLAPSLVAAGVALSAMGRASLWPRALDLLEELPRWKLRPNVFTYNACISACERGQQWEKALDLLKNMNGDAKPDIVSFNAAMNACQKAEEWRVALQVFDSITDASPTEITYNILINASQKASNWVRALECLEEMRCKHLVPTTASHAMAMKACLRGSSWSSALQLYQKLPSHEKDGPVLRSLGMQTLGEASAWPEALQLLQPDRDHTDQGCFNAAMRALEVSNQWLQALGLLEVMQQRDRLQVVPMTMAMSACKRATEWAAVLFLLRDMMPSLGLEPSLPCMSTALGALLQAGRWSEALQLLQASTVLALDAAECNRAFKDFATSRSWEEALALAEHMRQQGLTFTEGNRMLEESLRSRRLARPPPPPRKEVKPRPAGPRPAEEIDPDAEPQAKNYELLQSGDAKIDLHGLPVEVAKVAVQVALEDLVLGAPGSPAAVDVGDLIIVTGVGNNSPGRVALVRPAVISFLRDELSIKVLEHRRDGPGRLRVPSSELRKLRGVPRPG</sequence>
<dbReference type="Pfam" id="PF01733">
    <property type="entry name" value="Nucleoside_tran"/>
    <property type="match status" value="1"/>
</dbReference>
<dbReference type="Pfam" id="PF13812">
    <property type="entry name" value="PPR_3"/>
    <property type="match status" value="2"/>
</dbReference>
<evidence type="ECO:0000313" key="14">
    <source>
        <dbReference type="Proteomes" id="UP001152797"/>
    </source>
</evidence>
<keyword evidence="14" id="KW-1185">Reference proteome</keyword>
<dbReference type="InterPro" id="IPR011990">
    <property type="entry name" value="TPR-like_helical_dom_sf"/>
</dbReference>
<proteinExistence type="inferred from homology"/>
<evidence type="ECO:0000256" key="4">
    <source>
        <dbReference type="ARBA" id="ARBA00022692"/>
    </source>
</evidence>
<dbReference type="Gene3D" id="3.30.1370.110">
    <property type="match status" value="1"/>
</dbReference>
<dbReference type="Proteomes" id="UP001152797">
    <property type="component" value="Unassembled WGS sequence"/>
</dbReference>
<evidence type="ECO:0000256" key="8">
    <source>
        <dbReference type="PROSITE-ProRule" id="PRU00708"/>
    </source>
</evidence>
<dbReference type="InterPro" id="IPR002885">
    <property type="entry name" value="PPR_rpt"/>
</dbReference>
<feature type="repeat" description="PPR" evidence="8">
    <location>
        <begin position="806"/>
        <end position="840"/>
    </location>
</feature>
<feature type="repeat" description="PPR" evidence="8">
    <location>
        <begin position="739"/>
        <end position="769"/>
    </location>
</feature>
<dbReference type="InterPro" id="IPR036063">
    <property type="entry name" value="Smr_dom_sf"/>
</dbReference>
<feature type="region of interest" description="Disordered" evidence="9">
    <location>
        <begin position="1054"/>
        <end position="1089"/>
    </location>
</feature>
<evidence type="ECO:0000256" key="1">
    <source>
        <dbReference type="ARBA" id="ARBA00004141"/>
    </source>
</evidence>
<evidence type="ECO:0000313" key="13">
    <source>
        <dbReference type="EMBL" id="CAL4794463.1"/>
    </source>
</evidence>
<feature type="transmembrane region" description="Helical" evidence="10">
    <location>
        <begin position="95"/>
        <end position="117"/>
    </location>
</feature>
<feature type="transmembrane region" description="Helical" evidence="10">
    <location>
        <begin position="169"/>
        <end position="189"/>
    </location>
</feature>
<dbReference type="SUPFAM" id="SSF160443">
    <property type="entry name" value="SMR domain-like"/>
    <property type="match status" value="1"/>
</dbReference>
<dbReference type="EMBL" id="CAMXCT030003979">
    <property type="protein sequence ID" value="CAL4794463.1"/>
    <property type="molecule type" value="Genomic_DNA"/>
</dbReference>
<feature type="compositionally biased region" description="Low complexity" evidence="9">
    <location>
        <begin position="402"/>
        <end position="412"/>
    </location>
</feature>
<dbReference type="PANTHER" id="PTHR47447">
    <property type="entry name" value="OS03G0856100 PROTEIN"/>
    <property type="match status" value="1"/>
</dbReference>
<evidence type="ECO:0000256" key="3">
    <source>
        <dbReference type="ARBA" id="ARBA00022448"/>
    </source>
</evidence>
<feature type="transmembrane region" description="Helical" evidence="10">
    <location>
        <begin position="64"/>
        <end position="83"/>
    </location>
</feature>
<keyword evidence="3" id="KW-0813">Transport</keyword>
<name>A0A9P1GAP1_9DINO</name>
<dbReference type="AlphaFoldDB" id="A0A9P1GAP1"/>
<feature type="transmembrane region" description="Helical" evidence="10">
    <location>
        <begin position="129"/>
        <end position="149"/>
    </location>
</feature>
<feature type="repeat" description="PPR" evidence="8">
    <location>
        <begin position="669"/>
        <end position="703"/>
    </location>
</feature>
<organism evidence="12">
    <name type="scientific">Cladocopium goreaui</name>
    <dbReference type="NCBI Taxonomy" id="2562237"/>
    <lineage>
        <taxon>Eukaryota</taxon>
        <taxon>Sar</taxon>
        <taxon>Alveolata</taxon>
        <taxon>Dinophyceae</taxon>
        <taxon>Suessiales</taxon>
        <taxon>Symbiodiniaceae</taxon>
        <taxon>Cladocopium</taxon>
    </lineage>
</organism>
<dbReference type="EMBL" id="CAMXCT020003979">
    <property type="protein sequence ID" value="CAL1160526.1"/>
    <property type="molecule type" value="Genomic_DNA"/>
</dbReference>
<feature type="transmembrane region" description="Helical" evidence="10">
    <location>
        <begin position="33"/>
        <end position="52"/>
    </location>
</feature>
<accession>A0A9P1GAP1</accession>
<comment type="subcellular location">
    <subcellularLocation>
        <location evidence="1">Membrane</location>
        <topology evidence="1">Multi-pass membrane protein</topology>
    </subcellularLocation>
</comment>
<dbReference type="NCBIfam" id="TIGR00756">
    <property type="entry name" value="PPR"/>
    <property type="match status" value="2"/>
</dbReference>
<feature type="transmembrane region" description="Helical" evidence="10">
    <location>
        <begin position="246"/>
        <end position="268"/>
    </location>
</feature>
<dbReference type="GO" id="GO:0016020">
    <property type="term" value="C:membrane"/>
    <property type="evidence" value="ECO:0007669"/>
    <property type="project" value="UniProtKB-SubCell"/>
</dbReference>
<feature type="region of interest" description="Disordered" evidence="9">
    <location>
        <begin position="402"/>
        <end position="467"/>
    </location>
</feature>
<gene>
    <name evidence="12" type="ORF">C1SCF055_LOCUS32723</name>
</gene>
<dbReference type="InterPro" id="IPR002259">
    <property type="entry name" value="Eqnu_transpt"/>
</dbReference>
<keyword evidence="5" id="KW-0677">Repeat</keyword>
<evidence type="ECO:0000256" key="9">
    <source>
        <dbReference type="SAM" id="MobiDB-lite"/>
    </source>
</evidence>
<dbReference type="EMBL" id="CAMXCT010003979">
    <property type="protein sequence ID" value="CAI4007151.1"/>
    <property type="molecule type" value="Genomic_DNA"/>
</dbReference>
<protein>
    <recommendedName>
        <fullName evidence="11">Smr domain-containing protein</fullName>
    </recommendedName>
</protein>
<evidence type="ECO:0000259" key="11">
    <source>
        <dbReference type="PROSITE" id="PS50828"/>
    </source>
</evidence>
<keyword evidence="6 10" id="KW-1133">Transmembrane helix</keyword>
<keyword evidence="7 10" id="KW-0472">Membrane</keyword>
<evidence type="ECO:0000256" key="5">
    <source>
        <dbReference type="ARBA" id="ARBA00022737"/>
    </source>
</evidence>
<evidence type="ECO:0000256" key="2">
    <source>
        <dbReference type="ARBA" id="ARBA00007965"/>
    </source>
</evidence>
<evidence type="ECO:0000256" key="10">
    <source>
        <dbReference type="SAM" id="Phobius"/>
    </source>
</evidence>
<dbReference type="PANTHER" id="PTHR47447:SF17">
    <property type="entry name" value="OS12G0638900 PROTEIN"/>
    <property type="match status" value="1"/>
</dbReference>
<evidence type="ECO:0000313" key="12">
    <source>
        <dbReference type="EMBL" id="CAI4007151.1"/>
    </source>
</evidence>
<comment type="similarity">
    <text evidence="2">Belongs to the SLC29A/ENT transporter (TC 2.A.57) family.</text>
</comment>
<dbReference type="OrthoDB" id="427043at2759"/>